<dbReference type="Gene3D" id="1.10.260.40">
    <property type="entry name" value="lambda repressor-like DNA-binding domains"/>
    <property type="match status" value="1"/>
</dbReference>
<evidence type="ECO:0000313" key="6">
    <source>
        <dbReference type="Proteomes" id="UP000029096"/>
    </source>
</evidence>
<dbReference type="InterPro" id="IPR028082">
    <property type="entry name" value="Peripla_BP_I"/>
</dbReference>
<dbReference type="PANTHER" id="PTHR30146">
    <property type="entry name" value="LACI-RELATED TRANSCRIPTIONAL REPRESSOR"/>
    <property type="match status" value="1"/>
</dbReference>
<keyword evidence="3" id="KW-0804">Transcription</keyword>
<evidence type="ECO:0000256" key="2">
    <source>
        <dbReference type="ARBA" id="ARBA00023125"/>
    </source>
</evidence>
<dbReference type="Pfam" id="PF13377">
    <property type="entry name" value="Peripla_BP_3"/>
    <property type="match status" value="1"/>
</dbReference>
<evidence type="ECO:0000313" key="5">
    <source>
        <dbReference type="EMBL" id="KFI45721.1"/>
    </source>
</evidence>
<keyword evidence="1" id="KW-0805">Transcription regulation</keyword>
<dbReference type="CDD" id="cd01392">
    <property type="entry name" value="HTH_LacI"/>
    <property type="match status" value="1"/>
</dbReference>
<dbReference type="RefSeq" id="WP_052118203.1">
    <property type="nucleotide sequence ID" value="NZ_JDUS01000011.1"/>
</dbReference>
<dbReference type="EMBL" id="JGYP01000002">
    <property type="protein sequence ID" value="KFI45721.1"/>
    <property type="molecule type" value="Genomic_DNA"/>
</dbReference>
<dbReference type="Gene3D" id="3.40.50.2300">
    <property type="match status" value="2"/>
</dbReference>
<dbReference type="OrthoDB" id="4268837at2"/>
<keyword evidence="6" id="KW-1185">Reference proteome</keyword>
<dbReference type="GO" id="GO:0000976">
    <property type="term" value="F:transcription cis-regulatory region binding"/>
    <property type="evidence" value="ECO:0007669"/>
    <property type="project" value="TreeGrafter"/>
</dbReference>
<dbReference type="SUPFAM" id="SSF53822">
    <property type="entry name" value="Periplasmic binding protein-like I"/>
    <property type="match status" value="1"/>
</dbReference>
<proteinExistence type="predicted"/>
<reference evidence="5 6" key="1">
    <citation type="submission" date="2014-03" db="EMBL/GenBank/DDBJ databases">
        <title>Genomics of Bifidobacteria.</title>
        <authorList>
            <person name="Ventura M."/>
            <person name="Milani C."/>
            <person name="Lugli G.A."/>
        </authorList>
    </citation>
    <scope>NUCLEOTIDE SEQUENCE [LARGE SCALE GENOMIC DNA]</scope>
    <source>
        <strain evidence="5 6">DSM 22767</strain>
    </source>
</reference>
<dbReference type="SUPFAM" id="SSF47413">
    <property type="entry name" value="lambda repressor-like DNA-binding domains"/>
    <property type="match status" value="1"/>
</dbReference>
<dbReference type="GO" id="GO:0003700">
    <property type="term" value="F:DNA-binding transcription factor activity"/>
    <property type="evidence" value="ECO:0007669"/>
    <property type="project" value="TreeGrafter"/>
</dbReference>
<sequence>MVGKSTLYDVALKAGVSTGTVSHAFHHPELIKEDTKMKVLDAARELHYFPSGNARGLASGKTNAIGLFSFDMLISSPLWYVPKSNSDGVVEEPEISTFPLYVDEIEHGFELECKERDQALVLQALPNGKYESFVDSVGRVDGVALVEGFKPDIATIKALCDQRPVVLLSEPKSSYNALSIQVDNVAGTYALLDHLVLTHHVRDVAFLGTLDSPDSYERYNALMERAKRYDISVTHPSLGKWGASIDQAMAEARTFVEREDFPQAVVCVNDQLALSFMAVMRMLGRRIPEDVIVTGYDGILAGRFSSPKLTTVLQPSQAMGRLAARSLIERRGKPWGEPKFKLLPTKLVIGESCGCRRPSRPSMDRLVAADVSWFDSIKMRRGHNW</sequence>
<dbReference type="PANTHER" id="PTHR30146:SF24">
    <property type="entry name" value="XYLOSE OPERON REGULATORY PROTEIN"/>
    <property type="match status" value="1"/>
</dbReference>
<gene>
    <name evidence="5" type="ORF">BBOH_0522</name>
</gene>
<dbReference type="eggNOG" id="COG1609">
    <property type="taxonomic scope" value="Bacteria"/>
</dbReference>
<dbReference type="Pfam" id="PF00356">
    <property type="entry name" value="LacI"/>
    <property type="match status" value="1"/>
</dbReference>
<evidence type="ECO:0000256" key="3">
    <source>
        <dbReference type="ARBA" id="ARBA00023163"/>
    </source>
</evidence>
<name>A0A086ZGS1_9BIFI</name>
<dbReference type="InterPro" id="IPR046335">
    <property type="entry name" value="LacI/GalR-like_sensor"/>
</dbReference>
<dbReference type="PROSITE" id="PS50932">
    <property type="entry name" value="HTH_LACI_2"/>
    <property type="match status" value="1"/>
</dbReference>
<dbReference type="STRING" id="1437606.BBOH_0522"/>
<dbReference type="CDD" id="cd06267">
    <property type="entry name" value="PBP1_LacI_sugar_binding-like"/>
    <property type="match status" value="1"/>
</dbReference>
<evidence type="ECO:0000256" key="1">
    <source>
        <dbReference type="ARBA" id="ARBA00023015"/>
    </source>
</evidence>
<dbReference type="AlphaFoldDB" id="A0A086ZGS1"/>
<dbReference type="Proteomes" id="UP000029096">
    <property type="component" value="Unassembled WGS sequence"/>
</dbReference>
<dbReference type="SMART" id="SM00354">
    <property type="entry name" value="HTH_LACI"/>
    <property type="match status" value="1"/>
</dbReference>
<organism evidence="5 6">
    <name type="scientific">Bifidobacterium bohemicum DSM 22767</name>
    <dbReference type="NCBI Taxonomy" id="1437606"/>
    <lineage>
        <taxon>Bacteria</taxon>
        <taxon>Bacillati</taxon>
        <taxon>Actinomycetota</taxon>
        <taxon>Actinomycetes</taxon>
        <taxon>Bifidobacteriales</taxon>
        <taxon>Bifidobacteriaceae</taxon>
        <taxon>Bifidobacterium</taxon>
    </lineage>
</organism>
<protein>
    <submittedName>
        <fullName evidence="5">LacI family transcriptional regulator</fullName>
    </submittedName>
</protein>
<dbReference type="InterPro" id="IPR010982">
    <property type="entry name" value="Lambda_DNA-bd_dom_sf"/>
</dbReference>
<comment type="caution">
    <text evidence="5">The sequence shown here is derived from an EMBL/GenBank/DDBJ whole genome shotgun (WGS) entry which is preliminary data.</text>
</comment>
<evidence type="ECO:0000259" key="4">
    <source>
        <dbReference type="PROSITE" id="PS50932"/>
    </source>
</evidence>
<accession>A0A086ZGS1</accession>
<dbReference type="InterPro" id="IPR000843">
    <property type="entry name" value="HTH_LacI"/>
</dbReference>
<keyword evidence="2" id="KW-0238">DNA-binding</keyword>
<feature type="domain" description="HTH lacI-type" evidence="4">
    <location>
        <begin position="5"/>
        <end position="59"/>
    </location>
</feature>